<organism evidence="1 2">
    <name type="scientific">Chiloscyllium punctatum</name>
    <name type="common">Brownbanded bambooshark</name>
    <name type="synonym">Hemiscyllium punctatum</name>
    <dbReference type="NCBI Taxonomy" id="137246"/>
    <lineage>
        <taxon>Eukaryota</taxon>
        <taxon>Metazoa</taxon>
        <taxon>Chordata</taxon>
        <taxon>Craniata</taxon>
        <taxon>Vertebrata</taxon>
        <taxon>Chondrichthyes</taxon>
        <taxon>Elasmobranchii</taxon>
        <taxon>Galeomorphii</taxon>
        <taxon>Galeoidea</taxon>
        <taxon>Orectolobiformes</taxon>
        <taxon>Hemiscylliidae</taxon>
        <taxon>Chiloscyllium</taxon>
    </lineage>
</organism>
<protein>
    <submittedName>
        <fullName evidence="1">Uncharacterized protein</fullName>
    </submittedName>
</protein>
<accession>A0A401T8F1</accession>
<dbReference type="OrthoDB" id="6019768at2759"/>
<evidence type="ECO:0000313" key="1">
    <source>
        <dbReference type="EMBL" id="GCC38943.1"/>
    </source>
</evidence>
<dbReference type="Proteomes" id="UP000287033">
    <property type="component" value="Unassembled WGS sequence"/>
</dbReference>
<reference evidence="1 2" key="1">
    <citation type="journal article" date="2018" name="Nat. Ecol. Evol.">
        <title>Shark genomes provide insights into elasmobranch evolution and the origin of vertebrates.</title>
        <authorList>
            <person name="Hara Y"/>
            <person name="Yamaguchi K"/>
            <person name="Onimaru K"/>
            <person name="Kadota M"/>
            <person name="Koyanagi M"/>
            <person name="Keeley SD"/>
            <person name="Tatsumi K"/>
            <person name="Tanaka K"/>
            <person name="Motone F"/>
            <person name="Kageyama Y"/>
            <person name="Nozu R"/>
            <person name="Adachi N"/>
            <person name="Nishimura O"/>
            <person name="Nakagawa R"/>
            <person name="Tanegashima C"/>
            <person name="Kiyatake I"/>
            <person name="Matsumoto R"/>
            <person name="Murakumo K"/>
            <person name="Nishida K"/>
            <person name="Terakita A"/>
            <person name="Kuratani S"/>
            <person name="Sato K"/>
            <person name="Hyodo S Kuraku.S."/>
        </authorList>
    </citation>
    <scope>NUCLEOTIDE SEQUENCE [LARGE SCALE GENOMIC DNA]</scope>
</reference>
<sequence length="79" mass="8925">MSGSGGMMSVPELLQQMALWNWLNCEDEDSKQLLKAVTGVRVAHSLYRRLTQQDTIDLYKVMRKAVRLKGNGRMGTGRV</sequence>
<comment type="caution">
    <text evidence="1">The sequence shown here is derived from an EMBL/GenBank/DDBJ whole genome shotgun (WGS) entry which is preliminary data.</text>
</comment>
<dbReference type="AlphaFoldDB" id="A0A401T8F1"/>
<keyword evidence="2" id="KW-1185">Reference proteome</keyword>
<proteinExistence type="predicted"/>
<name>A0A401T8F1_CHIPU</name>
<gene>
    <name evidence="1" type="ORF">chiPu_0022903</name>
</gene>
<dbReference type="STRING" id="137246.A0A401T8F1"/>
<dbReference type="EMBL" id="BEZZ01012751">
    <property type="protein sequence ID" value="GCC38943.1"/>
    <property type="molecule type" value="Genomic_DNA"/>
</dbReference>
<evidence type="ECO:0000313" key="2">
    <source>
        <dbReference type="Proteomes" id="UP000287033"/>
    </source>
</evidence>